<dbReference type="InterPro" id="IPR003838">
    <property type="entry name" value="ABC3_permease_C"/>
</dbReference>
<evidence type="ECO:0000259" key="8">
    <source>
        <dbReference type="Pfam" id="PF12704"/>
    </source>
</evidence>
<keyword evidence="5 6" id="KW-0472">Membrane</keyword>
<feature type="transmembrane region" description="Helical" evidence="6">
    <location>
        <begin position="483"/>
        <end position="502"/>
    </location>
</feature>
<reference evidence="10" key="1">
    <citation type="submission" date="2023-07" db="EMBL/GenBank/DDBJ databases">
        <title>Christiangramia sp. SM2212., a novel bacterium of the family Flavobacteriaceae isolated from the sea sediment.</title>
        <authorList>
            <person name="Wang J."/>
            <person name="Zhang X."/>
        </authorList>
    </citation>
    <scope>NUCLEOTIDE SEQUENCE [LARGE SCALE GENOMIC DNA]</scope>
    <source>
        <strain evidence="10">SM2212</strain>
    </source>
</reference>
<feature type="transmembrane region" description="Helical" evidence="6">
    <location>
        <begin position="361"/>
        <end position="387"/>
    </location>
</feature>
<evidence type="ECO:0000256" key="4">
    <source>
        <dbReference type="ARBA" id="ARBA00022989"/>
    </source>
</evidence>
<feature type="domain" description="ABC3 transporter permease C-terminal" evidence="7">
    <location>
        <begin position="728"/>
        <end position="843"/>
    </location>
</feature>
<comment type="caution">
    <text evidence="9">The sequence shown here is derived from an EMBL/GenBank/DDBJ whole genome shotgun (WGS) entry which is preliminary data.</text>
</comment>
<evidence type="ECO:0000256" key="6">
    <source>
        <dbReference type="SAM" id="Phobius"/>
    </source>
</evidence>
<feature type="transmembrane region" description="Helical" evidence="6">
    <location>
        <begin position="809"/>
        <end position="832"/>
    </location>
</feature>
<proteinExistence type="predicted"/>
<name>A0ABU1EQ66_9FLAO</name>
<dbReference type="PANTHER" id="PTHR30287">
    <property type="entry name" value="MEMBRANE COMPONENT OF PREDICTED ABC SUPERFAMILY METABOLITE UPTAKE TRANSPORTER"/>
    <property type="match status" value="1"/>
</dbReference>
<comment type="subcellular location">
    <subcellularLocation>
        <location evidence="1">Cell membrane</location>
        <topology evidence="1">Multi-pass membrane protein</topology>
    </subcellularLocation>
</comment>
<sequence length="852" mass="94110">MPNQNSNFNKKANFNWLLKMAIRDGRASKKKLILFMASIVLGIAAVVSIQSFSNNLKDNIALQSKSLMGADYRIDMDNEPNERVQSIMDSLGSPDSEEISFASMAAFPGKKGTKLVRVRGIKGDFPLYGEMETEPVAAARNYLQNETALVDATLMLQLGIEVGDKIKIGEVTLPIGGSLKSVPGSAAIFSSIAPPVIIPHKFIEKTGLVQVGSRIGYNYYFKAEPSLNFEKFEEKIDPILDANDADLDTHKSTSERLGRRYENFGKFLNLVAFIALLLGCIGIASAIHIYIKEKLRSVAVLKCLGASRKQTFFIYLIQIAIIGLIGGIIGTSLGLVLQQLFPLILQDILPVNVEISFDLRTIFMGILLGILMSVLFALYPLMGTLYVSPLQALRVINNDGSKSTTAGILVLLGIFLFIFLFAFWLLEDWKYSVFFVLGIIITFSLLAGVANLFMKMIRKYFPSSWGFISRQSLLNLFRPQNQTLILVLAIGIGTFLISTLYFTKDLLLAQASLEEQAKSPNMILLDVQSEQQEQVAATIQANQFPVLENIPIVTMGVESLKGRSVNDIREDSTSTVNGWILQHEFRTTYRDSLIDSEVLEQGEWIGNKPANGPIPISVSDNFAKDAEVSIGDEVSFNVQGVLLNTVVGSVRTVDWSRMQLNFSVVFPSGVLEDAPQFRVLTTKVKDETGSAELQQALVSKFPNVTIIDLRQVLSLIEKILSKISWLINFIAFFSILTGIIVLIGAVRTSKYQRIRESVLLRTLGAKSDQILKILALEYFYLGFIGAFSGIILSLISSQLLGYFVFETSFIPSLIPFLILLPGIIILVMSIGLSNSLGVIKSPPLVVLRKELQ</sequence>
<evidence type="ECO:0000256" key="1">
    <source>
        <dbReference type="ARBA" id="ARBA00004651"/>
    </source>
</evidence>
<feature type="transmembrane region" description="Helical" evidence="6">
    <location>
        <begin position="32"/>
        <end position="52"/>
    </location>
</feature>
<dbReference type="InterPro" id="IPR038766">
    <property type="entry name" value="Membrane_comp_ABC_pdt"/>
</dbReference>
<dbReference type="Pfam" id="PF02687">
    <property type="entry name" value="FtsX"/>
    <property type="match status" value="2"/>
</dbReference>
<organism evidence="9 10">
    <name type="scientific">Christiangramia sediminicola</name>
    <dbReference type="NCBI Taxonomy" id="3073267"/>
    <lineage>
        <taxon>Bacteria</taxon>
        <taxon>Pseudomonadati</taxon>
        <taxon>Bacteroidota</taxon>
        <taxon>Flavobacteriia</taxon>
        <taxon>Flavobacteriales</taxon>
        <taxon>Flavobacteriaceae</taxon>
        <taxon>Christiangramia</taxon>
    </lineage>
</organism>
<dbReference type="EMBL" id="JAVJIU010000003">
    <property type="protein sequence ID" value="MDR5590531.1"/>
    <property type="molecule type" value="Genomic_DNA"/>
</dbReference>
<keyword evidence="4 6" id="KW-1133">Transmembrane helix</keyword>
<evidence type="ECO:0000313" key="10">
    <source>
        <dbReference type="Proteomes" id="UP001257234"/>
    </source>
</evidence>
<dbReference type="Pfam" id="PF12704">
    <property type="entry name" value="MacB_PCD"/>
    <property type="match status" value="1"/>
</dbReference>
<protein>
    <submittedName>
        <fullName evidence="9">FtsX-like permease family protein</fullName>
    </submittedName>
</protein>
<dbReference type="PANTHER" id="PTHR30287:SF1">
    <property type="entry name" value="INNER MEMBRANE PROTEIN"/>
    <property type="match status" value="1"/>
</dbReference>
<feature type="transmembrane region" description="Helical" evidence="6">
    <location>
        <begin position="312"/>
        <end position="341"/>
    </location>
</feature>
<evidence type="ECO:0000259" key="7">
    <source>
        <dbReference type="Pfam" id="PF02687"/>
    </source>
</evidence>
<accession>A0ABU1EQ66</accession>
<evidence type="ECO:0000313" key="9">
    <source>
        <dbReference type="EMBL" id="MDR5590531.1"/>
    </source>
</evidence>
<evidence type="ECO:0000256" key="5">
    <source>
        <dbReference type="ARBA" id="ARBA00023136"/>
    </source>
</evidence>
<feature type="transmembrane region" description="Helical" evidence="6">
    <location>
        <begin position="778"/>
        <end position="803"/>
    </location>
</feature>
<feature type="domain" description="MacB-like periplasmic core" evidence="8">
    <location>
        <begin position="33"/>
        <end position="237"/>
    </location>
</feature>
<feature type="transmembrane region" description="Helical" evidence="6">
    <location>
        <begin position="267"/>
        <end position="291"/>
    </location>
</feature>
<dbReference type="RefSeq" id="WP_309561407.1">
    <property type="nucleotide sequence ID" value="NZ_JAVJIU010000003.1"/>
</dbReference>
<feature type="transmembrane region" description="Helical" evidence="6">
    <location>
        <begin position="408"/>
        <end position="426"/>
    </location>
</feature>
<feature type="transmembrane region" description="Helical" evidence="6">
    <location>
        <begin position="725"/>
        <end position="746"/>
    </location>
</feature>
<gene>
    <name evidence="9" type="ORF">RE431_07765</name>
</gene>
<dbReference type="Proteomes" id="UP001257234">
    <property type="component" value="Unassembled WGS sequence"/>
</dbReference>
<keyword evidence="10" id="KW-1185">Reference proteome</keyword>
<feature type="transmembrane region" description="Helical" evidence="6">
    <location>
        <begin position="432"/>
        <end position="454"/>
    </location>
</feature>
<keyword evidence="3 6" id="KW-0812">Transmembrane</keyword>
<evidence type="ECO:0000256" key="3">
    <source>
        <dbReference type="ARBA" id="ARBA00022692"/>
    </source>
</evidence>
<keyword evidence="2" id="KW-1003">Cell membrane</keyword>
<dbReference type="InterPro" id="IPR025857">
    <property type="entry name" value="MacB_PCD"/>
</dbReference>
<evidence type="ECO:0000256" key="2">
    <source>
        <dbReference type="ARBA" id="ARBA00022475"/>
    </source>
</evidence>
<feature type="domain" description="ABC3 transporter permease C-terminal" evidence="7">
    <location>
        <begin position="270"/>
        <end position="385"/>
    </location>
</feature>